<evidence type="ECO:0000256" key="2">
    <source>
        <dbReference type="RuleBase" id="RU369065"/>
    </source>
</evidence>
<gene>
    <name evidence="6" type="ORF">ARALYDRAFT_482423</name>
</gene>
<dbReference type="Pfam" id="PF09425">
    <property type="entry name" value="Jas_motif"/>
    <property type="match status" value="1"/>
</dbReference>
<dbReference type="Proteomes" id="UP000008694">
    <property type="component" value="Unassembled WGS sequence"/>
</dbReference>
<dbReference type="AlphaFoldDB" id="D7LH24"/>
<protein>
    <recommendedName>
        <fullName evidence="2">Protein TIFY</fullName>
    </recommendedName>
    <alternativeName>
        <fullName evidence="2">Jasmonate ZIM domain-containing protein</fullName>
    </alternativeName>
</protein>
<name>D7LH24_ARALL</name>
<dbReference type="InterPro" id="IPR010399">
    <property type="entry name" value="Tify_dom"/>
</dbReference>
<keyword evidence="4" id="KW-0812">Transmembrane</keyword>
<dbReference type="GO" id="GO:0009611">
    <property type="term" value="P:response to wounding"/>
    <property type="evidence" value="ECO:0007669"/>
    <property type="project" value="UniProtKB-UniRule"/>
</dbReference>
<accession>D7LH24</accession>
<feature type="region of interest" description="Disordered" evidence="3">
    <location>
        <begin position="111"/>
        <end position="136"/>
    </location>
</feature>
<dbReference type="InterPro" id="IPR018467">
    <property type="entry name" value="CCT_CS"/>
</dbReference>
<dbReference type="Pfam" id="PF06200">
    <property type="entry name" value="tify"/>
    <property type="match status" value="1"/>
</dbReference>
<dbReference type="PROSITE" id="PS51320">
    <property type="entry name" value="TIFY"/>
    <property type="match status" value="1"/>
</dbReference>
<dbReference type="STRING" id="81972.D7LH24"/>
<keyword evidence="2" id="KW-1184">Jasmonic acid signaling pathway</keyword>
<evidence type="ECO:0000259" key="5">
    <source>
        <dbReference type="PROSITE" id="PS51320"/>
    </source>
</evidence>
<feature type="transmembrane region" description="Helical" evidence="4">
    <location>
        <begin position="29"/>
        <end position="47"/>
    </location>
</feature>
<evidence type="ECO:0000256" key="4">
    <source>
        <dbReference type="SAM" id="Phobius"/>
    </source>
</evidence>
<feature type="domain" description="Tify" evidence="5">
    <location>
        <begin position="69"/>
        <end position="104"/>
    </location>
</feature>
<dbReference type="GO" id="GO:2000022">
    <property type="term" value="P:regulation of jasmonic acid mediated signaling pathway"/>
    <property type="evidence" value="ECO:0007669"/>
    <property type="project" value="UniProtKB-UniRule"/>
</dbReference>
<dbReference type="GO" id="GO:0005634">
    <property type="term" value="C:nucleus"/>
    <property type="evidence" value="ECO:0007669"/>
    <property type="project" value="UniProtKB-SubCell"/>
</dbReference>
<keyword evidence="4" id="KW-1133">Transmembrane helix</keyword>
<dbReference type="PANTHER" id="PTHR33077">
    <property type="entry name" value="PROTEIN TIFY 4A-RELATED-RELATED"/>
    <property type="match status" value="1"/>
</dbReference>
<dbReference type="HOGENOM" id="CLU_113486_0_0_1"/>
<reference evidence="7" key="1">
    <citation type="journal article" date="2011" name="Nat. Genet.">
        <title>The Arabidopsis lyrata genome sequence and the basis of rapid genome size change.</title>
        <authorList>
            <person name="Hu T.T."/>
            <person name="Pattyn P."/>
            <person name="Bakker E.G."/>
            <person name="Cao J."/>
            <person name="Cheng J.-F."/>
            <person name="Clark R.M."/>
            <person name="Fahlgren N."/>
            <person name="Fawcett J.A."/>
            <person name="Grimwood J."/>
            <person name="Gundlach H."/>
            <person name="Haberer G."/>
            <person name="Hollister J.D."/>
            <person name="Ossowski S."/>
            <person name="Ottilar R.P."/>
            <person name="Salamov A.A."/>
            <person name="Schneeberger K."/>
            <person name="Spannagl M."/>
            <person name="Wang X."/>
            <person name="Yang L."/>
            <person name="Nasrallah M.E."/>
            <person name="Bergelson J."/>
            <person name="Carrington J.C."/>
            <person name="Gaut B.S."/>
            <person name="Schmutz J."/>
            <person name="Mayer K.F.X."/>
            <person name="Van de Peer Y."/>
            <person name="Grigoriev I.V."/>
            <person name="Nordborg M."/>
            <person name="Weigel D."/>
            <person name="Guo Y.-L."/>
        </authorList>
    </citation>
    <scope>NUCLEOTIDE SEQUENCE [LARGE SCALE GENOMIC DNA]</scope>
    <source>
        <strain evidence="7">cv. MN47</strain>
    </source>
</reference>
<dbReference type="EMBL" id="GL348716">
    <property type="protein sequence ID" value="EFH55763.1"/>
    <property type="molecule type" value="Genomic_DNA"/>
</dbReference>
<feature type="non-terminal residue" evidence="6">
    <location>
        <position position="1"/>
    </location>
</feature>
<comment type="function">
    <text evidence="2">Repressor of jasmonate responses.</text>
</comment>
<comment type="subcellular location">
    <subcellularLocation>
        <location evidence="2">Nucleus</location>
    </subcellularLocation>
</comment>
<dbReference type="InterPro" id="IPR040390">
    <property type="entry name" value="TIFY/JAZ"/>
</dbReference>
<proteinExistence type="inferred from homology"/>
<keyword evidence="7" id="KW-1185">Reference proteome</keyword>
<dbReference type="SMART" id="SM00979">
    <property type="entry name" value="TIFY"/>
    <property type="match status" value="1"/>
</dbReference>
<keyword evidence="2" id="KW-0539">Nucleus</keyword>
<keyword evidence="4" id="KW-0472">Membrane</keyword>
<evidence type="ECO:0000313" key="7">
    <source>
        <dbReference type="Proteomes" id="UP000008694"/>
    </source>
</evidence>
<sequence length="161" mass="18448">TDTQSSSSSKTTQAYLLTTKRSWRCKQNATWNFAFLLLHMLLLISIARKTSFSQRYLVDKSSSSEISQPKHESQILTIFYNGHMCVSSDLTHLEAKAILSLASRDVEERSLSLKSSDDSEPPTLPKYSPRFHNQKVSMKRSLRSFLQKRNVRIQATSPYSR</sequence>
<dbReference type="PANTHER" id="PTHR33077:SF17">
    <property type="entry name" value="PROTEIN TIFY 5B"/>
    <property type="match status" value="1"/>
</dbReference>
<dbReference type="Gramene" id="fgenesh2_kg.4__1483__AT2G34600.1">
    <property type="protein sequence ID" value="fgenesh2_kg.4__1483__AT2G34600.1"/>
    <property type="gene ID" value="fgenesh2_kg.4__1483__AT2G34600.1"/>
</dbReference>
<comment type="similarity">
    <text evidence="1 2">Belongs to the TIFY/JAZ family.</text>
</comment>
<organism evidence="7">
    <name type="scientific">Arabidopsis lyrata subsp. lyrata</name>
    <name type="common">Lyre-leaved rock-cress</name>
    <dbReference type="NCBI Taxonomy" id="81972"/>
    <lineage>
        <taxon>Eukaryota</taxon>
        <taxon>Viridiplantae</taxon>
        <taxon>Streptophyta</taxon>
        <taxon>Embryophyta</taxon>
        <taxon>Tracheophyta</taxon>
        <taxon>Spermatophyta</taxon>
        <taxon>Magnoliopsida</taxon>
        <taxon>eudicotyledons</taxon>
        <taxon>Gunneridae</taxon>
        <taxon>Pentapetalae</taxon>
        <taxon>rosids</taxon>
        <taxon>malvids</taxon>
        <taxon>Brassicales</taxon>
        <taxon>Brassicaceae</taxon>
        <taxon>Camelineae</taxon>
        <taxon>Arabidopsis</taxon>
    </lineage>
</organism>
<dbReference type="GO" id="GO:0031347">
    <property type="term" value="P:regulation of defense response"/>
    <property type="evidence" value="ECO:0007669"/>
    <property type="project" value="UniProtKB-UniRule"/>
</dbReference>
<evidence type="ECO:0000313" key="6">
    <source>
        <dbReference type="EMBL" id="EFH55763.1"/>
    </source>
</evidence>
<evidence type="ECO:0000256" key="3">
    <source>
        <dbReference type="SAM" id="MobiDB-lite"/>
    </source>
</evidence>
<comment type="domain">
    <text evidence="2">The jas domain is required for interaction with COI1.</text>
</comment>
<evidence type="ECO:0000256" key="1">
    <source>
        <dbReference type="ARBA" id="ARBA00008614"/>
    </source>
</evidence>